<keyword evidence="2" id="KW-1185">Reference proteome</keyword>
<evidence type="ECO:0000313" key="2">
    <source>
        <dbReference type="Proteomes" id="UP000784294"/>
    </source>
</evidence>
<name>A0A448XB02_9PLAT</name>
<proteinExistence type="predicted"/>
<comment type="caution">
    <text evidence="1">The sequence shown here is derived from an EMBL/GenBank/DDBJ whole genome shotgun (WGS) entry which is preliminary data.</text>
</comment>
<evidence type="ECO:0000313" key="1">
    <source>
        <dbReference type="EMBL" id="VEL32470.1"/>
    </source>
</evidence>
<gene>
    <name evidence="1" type="ORF">PXEA_LOCUS25910</name>
</gene>
<reference evidence="1" key="1">
    <citation type="submission" date="2018-11" db="EMBL/GenBank/DDBJ databases">
        <authorList>
            <consortium name="Pathogen Informatics"/>
        </authorList>
    </citation>
    <scope>NUCLEOTIDE SEQUENCE</scope>
</reference>
<protein>
    <submittedName>
        <fullName evidence="1">Uncharacterized protein</fullName>
    </submittedName>
</protein>
<sequence length="83" mass="8787">MLLLQSSQTLRSGWSCYNHLASLGGHTEAISVAPDGGVAWKHVPNRPAFKTTRCGATVSIVLAAEAMLSRPARHGETGTTRLS</sequence>
<accession>A0A448XB02</accession>
<dbReference type="Proteomes" id="UP000784294">
    <property type="component" value="Unassembled WGS sequence"/>
</dbReference>
<dbReference type="EMBL" id="CAAALY010244219">
    <property type="protein sequence ID" value="VEL32470.1"/>
    <property type="molecule type" value="Genomic_DNA"/>
</dbReference>
<organism evidence="1 2">
    <name type="scientific">Protopolystoma xenopodis</name>
    <dbReference type="NCBI Taxonomy" id="117903"/>
    <lineage>
        <taxon>Eukaryota</taxon>
        <taxon>Metazoa</taxon>
        <taxon>Spiralia</taxon>
        <taxon>Lophotrochozoa</taxon>
        <taxon>Platyhelminthes</taxon>
        <taxon>Monogenea</taxon>
        <taxon>Polyopisthocotylea</taxon>
        <taxon>Polystomatidea</taxon>
        <taxon>Polystomatidae</taxon>
        <taxon>Protopolystoma</taxon>
    </lineage>
</organism>
<dbReference type="AlphaFoldDB" id="A0A448XB02"/>